<gene>
    <name evidence="2" type="ORF">NCR95_02615</name>
</gene>
<keyword evidence="1" id="KW-0812">Transmembrane</keyword>
<accession>A0ABT0TT18</accession>
<dbReference type="EMBL" id="JAMOKX010000002">
    <property type="protein sequence ID" value="MCL9819066.1"/>
    <property type="molecule type" value="Genomic_DNA"/>
</dbReference>
<organism evidence="2 3">
    <name type="scientific">Helicobacter colisuis</name>
    <dbReference type="NCBI Taxonomy" id="2949739"/>
    <lineage>
        <taxon>Bacteria</taxon>
        <taxon>Pseudomonadati</taxon>
        <taxon>Campylobacterota</taxon>
        <taxon>Epsilonproteobacteria</taxon>
        <taxon>Campylobacterales</taxon>
        <taxon>Helicobacteraceae</taxon>
        <taxon>Helicobacter</taxon>
    </lineage>
</organism>
<protein>
    <recommendedName>
        <fullName evidence="4">50S ribosomal protein L22</fullName>
    </recommendedName>
</protein>
<evidence type="ECO:0008006" key="4">
    <source>
        <dbReference type="Google" id="ProtNLM"/>
    </source>
</evidence>
<evidence type="ECO:0000256" key="1">
    <source>
        <dbReference type="SAM" id="Phobius"/>
    </source>
</evidence>
<dbReference type="RefSeq" id="WP_250603669.1">
    <property type="nucleotide sequence ID" value="NZ_JAMOKW010000004.1"/>
</dbReference>
<evidence type="ECO:0000313" key="3">
    <source>
        <dbReference type="Proteomes" id="UP001057522"/>
    </source>
</evidence>
<feature type="transmembrane region" description="Helical" evidence="1">
    <location>
        <begin position="36"/>
        <end position="55"/>
    </location>
</feature>
<keyword evidence="3" id="KW-1185">Reference proteome</keyword>
<dbReference type="Proteomes" id="UP001057522">
    <property type="component" value="Unassembled WGS sequence"/>
</dbReference>
<keyword evidence="1" id="KW-1133">Transmembrane helix</keyword>
<name>A0ABT0TT18_9HELI</name>
<sequence length="196" mass="22420">MSLKQNVDYIKEEINNDEKMLESLIRFEGWFKRYKIPLVIVTAFLVILGVGYSVNRYYQEQQKEKNSSLYQKALLGDEVAIASLKDSKSLLYDLYLYQKALKEENAAMLKELESSKDPMIARLSKQQNISLKEDLKELNSQDSNELGYLEAAFLEIKKGNTKEAKAILAKIPNDSAIREIANSLEHLTIKGINHAK</sequence>
<keyword evidence="1" id="KW-0472">Membrane</keyword>
<reference evidence="2" key="1">
    <citation type="submission" date="2022-06" db="EMBL/GenBank/DDBJ databases">
        <title>Helicobacter colisuis sp. nov.</title>
        <authorList>
            <person name="Papic B."/>
            <person name="Gruntar I."/>
        </authorList>
    </citation>
    <scope>NUCLEOTIDE SEQUENCE</scope>
    <source>
        <strain evidence="2">11154-15</strain>
    </source>
</reference>
<proteinExistence type="predicted"/>
<evidence type="ECO:0000313" key="2">
    <source>
        <dbReference type="EMBL" id="MCL9819066.1"/>
    </source>
</evidence>
<comment type="caution">
    <text evidence="2">The sequence shown here is derived from an EMBL/GenBank/DDBJ whole genome shotgun (WGS) entry which is preliminary data.</text>
</comment>